<protein>
    <submittedName>
        <fullName evidence="1">Uncharacterized protein</fullName>
    </submittedName>
</protein>
<comment type="caution">
    <text evidence="1">The sequence shown here is derived from an EMBL/GenBank/DDBJ whole genome shotgun (WGS) entry which is preliminary data.</text>
</comment>
<dbReference type="EMBL" id="LLXZ01000156">
    <property type="protein sequence ID" value="KRR02458.1"/>
    <property type="molecule type" value="Genomic_DNA"/>
</dbReference>
<accession>A0A0R3L3X3</accession>
<evidence type="ECO:0000313" key="1">
    <source>
        <dbReference type="EMBL" id="KRR02458.1"/>
    </source>
</evidence>
<sequence>MRLAEALERLHTARRFVAQGEKDLRYQRKLVERLEQRGRNSLIALELLERIQAMQDEYLAHEERVSHQVMSILRAE</sequence>
<reference evidence="1 2" key="1">
    <citation type="submission" date="2014-03" db="EMBL/GenBank/DDBJ databases">
        <title>Bradyrhizobium valentinum sp. nov., isolated from effective nodules of Lupinus mariae-josephae, a lupine endemic of basic-lime soils in Eastern Spain.</title>
        <authorList>
            <person name="Duran D."/>
            <person name="Rey L."/>
            <person name="Navarro A."/>
            <person name="Busquets A."/>
            <person name="Imperial J."/>
            <person name="Ruiz-Argueso T."/>
        </authorList>
    </citation>
    <scope>NUCLEOTIDE SEQUENCE [LARGE SCALE GENOMIC DNA]</scope>
    <source>
        <strain evidence="1 2">PAC68</strain>
    </source>
</reference>
<dbReference type="RefSeq" id="WP_057838012.1">
    <property type="nucleotide sequence ID" value="NZ_LLXZ01000156.1"/>
</dbReference>
<proteinExistence type="predicted"/>
<organism evidence="1 2">
    <name type="scientific">Bradyrhizobium jicamae</name>
    <dbReference type="NCBI Taxonomy" id="280332"/>
    <lineage>
        <taxon>Bacteria</taxon>
        <taxon>Pseudomonadati</taxon>
        <taxon>Pseudomonadota</taxon>
        <taxon>Alphaproteobacteria</taxon>
        <taxon>Hyphomicrobiales</taxon>
        <taxon>Nitrobacteraceae</taxon>
        <taxon>Bradyrhizobium</taxon>
    </lineage>
</organism>
<keyword evidence="2" id="KW-1185">Reference proteome</keyword>
<dbReference type="Proteomes" id="UP000050863">
    <property type="component" value="Unassembled WGS sequence"/>
</dbReference>
<gene>
    <name evidence="1" type="ORF">CQ12_15455</name>
</gene>
<dbReference type="AlphaFoldDB" id="A0A0R3L3X3"/>
<name>A0A0R3L3X3_9BRAD</name>
<evidence type="ECO:0000313" key="2">
    <source>
        <dbReference type="Proteomes" id="UP000050863"/>
    </source>
</evidence>